<dbReference type="STRING" id="262004.SAMN04489796_102388"/>
<dbReference type="Proteomes" id="UP000199492">
    <property type="component" value="Unassembled WGS sequence"/>
</dbReference>
<organism evidence="5 6">
    <name type="scientific">Winogradskyella thalassocola</name>
    <dbReference type="NCBI Taxonomy" id="262004"/>
    <lineage>
        <taxon>Bacteria</taxon>
        <taxon>Pseudomonadati</taxon>
        <taxon>Bacteroidota</taxon>
        <taxon>Flavobacteriia</taxon>
        <taxon>Flavobacteriales</taxon>
        <taxon>Flavobacteriaceae</taxon>
        <taxon>Winogradskyella</taxon>
    </lineage>
</organism>
<evidence type="ECO:0000259" key="4">
    <source>
        <dbReference type="Pfam" id="PF00294"/>
    </source>
</evidence>
<feature type="domain" description="Carbohydrate kinase PfkB" evidence="4">
    <location>
        <begin position="1"/>
        <end position="311"/>
    </location>
</feature>
<dbReference type="InterPro" id="IPR052700">
    <property type="entry name" value="Carb_kinase_PfkB-like"/>
</dbReference>
<dbReference type="PANTHER" id="PTHR43320">
    <property type="entry name" value="SUGAR KINASE"/>
    <property type="match status" value="1"/>
</dbReference>
<dbReference type="InterPro" id="IPR029056">
    <property type="entry name" value="Ribokinase-like"/>
</dbReference>
<dbReference type="RefSeq" id="WP_092467251.1">
    <property type="nucleotide sequence ID" value="NZ_FNCZ01000002.1"/>
</dbReference>
<keyword evidence="3 5" id="KW-0418">Kinase</keyword>
<dbReference type="AlphaFoldDB" id="A0A1G8BRP8"/>
<dbReference type="EMBL" id="FNCZ01000002">
    <property type="protein sequence ID" value="SDH35360.1"/>
    <property type="molecule type" value="Genomic_DNA"/>
</dbReference>
<dbReference type="InterPro" id="IPR011611">
    <property type="entry name" value="PfkB_dom"/>
</dbReference>
<name>A0A1G8BRP8_9FLAO</name>
<dbReference type="PANTHER" id="PTHR43320:SF2">
    <property type="entry name" value="2-DEHYDRO-3-DEOXYGLUCONOKINASE_2-DEHYDRO-3-DEOXYGALACTONOKINASE"/>
    <property type="match status" value="1"/>
</dbReference>
<sequence length="334" mass="37305">MNQIITFGEVLMRISPRGNKKFMQSNIVEFYFGGTELNVAISIANFGGNVKHISLVSDDFIGDTAVSYIRKFGVSTSSVVRSKRPLGVYFLEVGAVMRPSQISYNRSHSSFSEVLPAMVDWEKAIKKGNWMHWTGITPALTQGAYDTLKEGLILAKEKGLTVSADPTYRSGLWKYGKDPKETLVDLLHYSNIFIGGINEINEVLGTDYSYANEDFIKASKQLMETFPSIEKVVDKIRTALNASSHKIRARMWNGKEFRETNDLDITHIVDRIGTGDAFAAGLIYGLQHYDDYKAMLFACAACALKHTYEGDVNYSTVDDVVKIIEGNISGRFVR</sequence>
<evidence type="ECO:0000256" key="1">
    <source>
        <dbReference type="ARBA" id="ARBA00010688"/>
    </source>
</evidence>
<reference evidence="6" key="1">
    <citation type="submission" date="2016-10" db="EMBL/GenBank/DDBJ databases">
        <authorList>
            <person name="Varghese N."/>
            <person name="Submissions S."/>
        </authorList>
    </citation>
    <scope>NUCLEOTIDE SEQUENCE [LARGE SCALE GENOMIC DNA]</scope>
    <source>
        <strain evidence="6">DSM 15363</strain>
    </source>
</reference>
<dbReference type="Pfam" id="PF00294">
    <property type="entry name" value="PfkB"/>
    <property type="match status" value="1"/>
</dbReference>
<proteinExistence type="inferred from homology"/>
<gene>
    <name evidence="5" type="ORF">SAMN04489796_102388</name>
</gene>
<protein>
    <submittedName>
        <fullName evidence="5">2-dehydro-3-deoxygluconokinase</fullName>
    </submittedName>
</protein>
<dbReference type="CDD" id="cd01166">
    <property type="entry name" value="KdgK"/>
    <property type="match status" value="1"/>
</dbReference>
<dbReference type="OrthoDB" id="9813569at2"/>
<evidence type="ECO:0000313" key="6">
    <source>
        <dbReference type="Proteomes" id="UP000199492"/>
    </source>
</evidence>
<keyword evidence="6" id="KW-1185">Reference proteome</keyword>
<evidence type="ECO:0000256" key="3">
    <source>
        <dbReference type="ARBA" id="ARBA00022777"/>
    </source>
</evidence>
<comment type="similarity">
    <text evidence="1">Belongs to the carbohydrate kinase PfkB family.</text>
</comment>
<accession>A0A1G8BRP8</accession>
<dbReference type="SUPFAM" id="SSF53613">
    <property type="entry name" value="Ribokinase-like"/>
    <property type="match status" value="1"/>
</dbReference>
<dbReference type="GO" id="GO:0016301">
    <property type="term" value="F:kinase activity"/>
    <property type="evidence" value="ECO:0007669"/>
    <property type="project" value="UniProtKB-KW"/>
</dbReference>
<dbReference type="Gene3D" id="3.40.1190.20">
    <property type="match status" value="1"/>
</dbReference>
<keyword evidence="2" id="KW-0808">Transferase</keyword>
<evidence type="ECO:0000256" key="2">
    <source>
        <dbReference type="ARBA" id="ARBA00022679"/>
    </source>
</evidence>
<evidence type="ECO:0000313" key="5">
    <source>
        <dbReference type="EMBL" id="SDH35360.1"/>
    </source>
</evidence>